<accession>A0A511B4E5</accession>
<dbReference type="PROSITE" id="PS01047">
    <property type="entry name" value="HMA_1"/>
    <property type="match status" value="1"/>
</dbReference>
<reference evidence="3 4" key="1">
    <citation type="submission" date="2019-07" db="EMBL/GenBank/DDBJ databases">
        <title>Whole genome shotgun sequence of Gluconobacter wancherniae NBRC 103581.</title>
        <authorList>
            <person name="Hosoyama A."/>
            <person name="Uohara A."/>
            <person name="Ohji S."/>
            <person name="Ichikawa N."/>
        </authorList>
    </citation>
    <scope>NUCLEOTIDE SEQUENCE [LARGE SCALE GENOMIC DNA]</scope>
    <source>
        <strain evidence="3 4">NBRC 103581</strain>
    </source>
</reference>
<dbReference type="EMBL" id="BJUZ01000003">
    <property type="protein sequence ID" value="GEK94431.1"/>
    <property type="molecule type" value="Genomic_DNA"/>
</dbReference>
<dbReference type="PANTHER" id="PTHR46594">
    <property type="entry name" value="P-TYPE CATION-TRANSPORTING ATPASE"/>
    <property type="match status" value="1"/>
</dbReference>
<evidence type="ECO:0000256" key="1">
    <source>
        <dbReference type="ARBA" id="ARBA00022723"/>
    </source>
</evidence>
<dbReference type="PRINTS" id="PR00942">
    <property type="entry name" value="CUATPASEI"/>
</dbReference>
<dbReference type="OrthoDB" id="9814359at2"/>
<sequence>MVDTVIFKVDGMSCTGCSSKLEKALNAVPGVSSAEVTLDPGQANIHYDGNAVQPAALRDVVEDLGFDVVV</sequence>
<gene>
    <name evidence="3" type="primary">copZ</name>
    <name evidence="3" type="ORF">GWA01_22010</name>
</gene>
<comment type="caution">
    <text evidence="3">The sequence shown here is derived from an EMBL/GenBank/DDBJ whole genome shotgun (WGS) entry which is preliminary data.</text>
</comment>
<evidence type="ECO:0000313" key="4">
    <source>
        <dbReference type="Proteomes" id="UP000321230"/>
    </source>
</evidence>
<evidence type="ECO:0000313" key="3">
    <source>
        <dbReference type="EMBL" id="GEK94431.1"/>
    </source>
</evidence>
<proteinExistence type="predicted"/>
<dbReference type="RefSeq" id="WP_146797943.1">
    <property type="nucleotide sequence ID" value="NZ_BARC01000002.1"/>
</dbReference>
<protein>
    <submittedName>
        <fullName evidence="3">Copper chaperone CopZ</fullName>
    </submittedName>
</protein>
<dbReference type="CDD" id="cd00371">
    <property type="entry name" value="HMA"/>
    <property type="match status" value="1"/>
</dbReference>
<keyword evidence="1" id="KW-0479">Metal-binding</keyword>
<dbReference type="SUPFAM" id="SSF55008">
    <property type="entry name" value="HMA, heavy metal-associated domain"/>
    <property type="match status" value="1"/>
</dbReference>
<dbReference type="InterPro" id="IPR006121">
    <property type="entry name" value="HMA_dom"/>
</dbReference>
<dbReference type="Proteomes" id="UP000321230">
    <property type="component" value="Unassembled WGS sequence"/>
</dbReference>
<keyword evidence="4" id="KW-1185">Reference proteome</keyword>
<dbReference type="GO" id="GO:0046872">
    <property type="term" value="F:metal ion binding"/>
    <property type="evidence" value="ECO:0007669"/>
    <property type="project" value="UniProtKB-KW"/>
</dbReference>
<dbReference type="InterPro" id="IPR036163">
    <property type="entry name" value="HMA_dom_sf"/>
</dbReference>
<dbReference type="InterPro" id="IPR017969">
    <property type="entry name" value="Heavy-metal-associated_CS"/>
</dbReference>
<name>A0A511B4E5_9PROT</name>
<evidence type="ECO:0000259" key="2">
    <source>
        <dbReference type="PROSITE" id="PS50846"/>
    </source>
</evidence>
<dbReference type="Pfam" id="PF00403">
    <property type="entry name" value="HMA"/>
    <property type="match status" value="1"/>
</dbReference>
<dbReference type="PANTHER" id="PTHR46594:SF4">
    <property type="entry name" value="P-TYPE CATION-TRANSPORTING ATPASE"/>
    <property type="match status" value="1"/>
</dbReference>
<feature type="domain" description="HMA" evidence="2">
    <location>
        <begin position="3"/>
        <end position="69"/>
    </location>
</feature>
<dbReference type="AlphaFoldDB" id="A0A511B4E5"/>
<dbReference type="FunFam" id="3.30.70.100:FF:000001">
    <property type="entry name" value="ATPase copper transporting beta"/>
    <property type="match status" value="1"/>
</dbReference>
<organism evidence="3 4">
    <name type="scientific">Gluconobacter wancherniae NBRC 103581</name>
    <dbReference type="NCBI Taxonomy" id="656744"/>
    <lineage>
        <taxon>Bacteria</taxon>
        <taxon>Pseudomonadati</taxon>
        <taxon>Pseudomonadota</taxon>
        <taxon>Alphaproteobacteria</taxon>
        <taxon>Acetobacterales</taxon>
        <taxon>Acetobacteraceae</taxon>
        <taxon>Gluconobacter</taxon>
    </lineage>
</organism>
<dbReference type="Gene3D" id="3.30.70.100">
    <property type="match status" value="1"/>
</dbReference>
<dbReference type="PROSITE" id="PS50846">
    <property type="entry name" value="HMA_2"/>
    <property type="match status" value="1"/>
</dbReference>